<keyword evidence="2" id="KW-0449">Lipoprotein</keyword>
<name>A0A5B7ZXG2_9BACT</name>
<evidence type="ECO:0000256" key="1">
    <source>
        <dbReference type="SAM" id="SignalP"/>
    </source>
</evidence>
<organism evidence="2 3">
    <name type="scientific">Hymenobacter jejuensis</name>
    <dbReference type="NCBI Taxonomy" id="2502781"/>
    <lineage>
        <taxon>Bacteria</taxon>
        <taxon>Pseudomonadati</taxon>
        <taxon>Bacteroidota</taxon>
        <taxon>Cytophagia</taxon>
        <taxon>Cytophagales</taxon>
        <taxon>Hymenobacteraceae</taxon>
        <taxon>Hymenobacter</taxon>
    </lineage>
</organism>
<dbReference type="PROSITE" id="PS51257">
    <property type="entry name" value="PROKAR_LIPOPROTEIN"/>
    <property type="match status" value="1"/>
</dbReference>
<dbReference type="OrthoDB" id="622163at2"/>
<dbReference type="EMBL" id="CP040896">
    <property type="protein sequence ID" value="QDA59196.1"/>
    <property type="molecule type" value="Genomic_DNA"/>
</dbReference>
<keyword evidence="3" id="KW-1185">Reference proteome</keyword>
<evidence type="ECO:0000313" key="2">
    <source>
        <dbReference type="EMBL" id="QDA59196.1"/>
    </source>
</evidence>
<accession>A0A5B7ZXG2</accession>
<dbReference type="InterPro" id="IPR041662">
    <property type="entry name" value="SusD-like_2"/>
</dbReference>
<proteinExistence type="predicted"/>
<feature type="signal peptide" evidence="1">
    <location>
        <begin position="1"/>
        <end position="26"/>
    </location>
</feature>
<gene>
    <name evidence="2" type="ORF">FHG12_03335</name>
</gene>
<sequence>MQFLRFTKYIALSAALGFLSSCNDFLDVNASPNAVLVAPASNVLVSAQTQMGFLMGSDIHRYTSLFVQQNAGQGGASVQTVNYDTYNISATDVNNLWRSNIYGGALADMQKLNEQTTGTSPAYSGIAKLMQAYTFSVTTDAFGDIPFTDALKFGENVKPVYDKSADVYTKLIPLIDDGIADLDKASALTPTTDDLIYGGALAKWKKFGNTLKLRLYLHYSNKLSATVNPGFATLLAKGPATFMQDNTDNFQLTFDAVAGKTNPINQFETSRLNNFFPSATLVELMNAKTDPRRPSYFTVYTATDGSFTGYRGVANGTGVNLSTNFSRINTFLRGARTGTGVQDYTGDAPIRMLTFAEYNFILAEYYLRTGDVVNAQAKLNAGVTASMQMAGVAATDITAYLGKLTPLTALSAQSLRTIIEEKYVANYGVAVEPWSDWRRTGYPALTPVSNGVLKQIPRILPYSDLERVANRENTPARTDLTTASVFWDPGL</sequence>
<dbReference type="RefSeq" id="WP_139514271.1">
    <property type="nucleotide sequence ID" value="NZ_CP040896.1"/>
</dbReference>
<dbReference type="InterPro" id="IPR011990">
    <property type="entry name" value="TPR-like_helical_dom_sf"/>
</dbReference>
<protein>
    <submittedName>
        <fullName evidence="2">SusD/RagB family nutrient-binding outer membrane lipoprotein</fullName>
    </submittedName>
</protein>
<dbReference type="KEGG" id="hyj:FHG12_03335"/>
<feature type="chain" id="PRO_5022749609" evidence="1">
    <location>
        <begin position="27"/>
        <end position="491"/>
    </location>
</feature>
<evidence type="ECO:0000313" key="3">
    <source>
        <dbReference type="Proteomes" id="UP000305398"/>
    </source>
</evidence>
<dbReference type="Proteomes" id="UP000305398">
    <property type="component" value="Chromosome"/>
</dbReference>
<dbReference type="SUPFAM" id="SSF48452">
    <property type="entry name" value="TPR-like"/>
    <property type="match status" value="1"/>
</dbReference>
<dbReference type="Gene3D" id="1.25.40.390">
    <property type="match status" value="1"/>
</dbReference>
<dbReference type="AlphaFoldDB" id="A0A5B7ZXG2"/>
<keyword evidence="1" id="KW-0732">Signal</keyword>
<dbReference type="Pfam" id="PF12771">
    <property type="entry name" value="SusD-like_2"/>
    <property type="match status" value="1"/>
</dbReference>
<reference evidence="2 3" key="1">
    <citation type="submission" date="2019-06" db="EMBL/GenBank/DDBJ databases">
        <authorList>
            <person name="Srinivasan S."/>
        </authorList>
    </citation>
    <scope>NUCLEOTIDE SEQUENCE [LARGE SCALE GENOMIC DNA]</scope>
    <source>
        <strain evidence="2 3">17J68-5</strain>
    </source>
</reference>